<dbReference type="STRING" id="646529.Desaci_2009"/>
<evidence type="ECO:0000313" key="2">
    <source>
        <dbReference type="EMBL" id="AFM40984.1"/>
    </source>
</evidence>
<dbReference type="Proteomes" id="UP000002892">
    <property type="component" value="Chromosome"/>
</dbReference>
<sequence>MDEIKKGLICEMKKSIMLLVCSVLILFSGVSTAQAFDDSQHNLVGGVDAAYQVVTPGHSYTLGYKLYGVDLTSACKFKLGENPETTL</sequence>
<feature type="chain" id="PRO_5038791327" evidence="1">
    <location>
        <begin position="34"/>
        <end position="87"/>
    </location>
</feature>
<dbReference type="HOGENOM" id="CLU_2478220_0_0_9"/>
<protein>
    <submittedName>
        <fullName evidence="2">Uncharacterized protein</fullName>
    </submittedName>
</protein>
<evidence type="ECO:0000256" key="1">
    <source>
        <dbReference type="SAM" id="SignalP"/>
    </source>
</evidence>
<keyword evidence="1" id="KW-0732">Signal</keyword>
<dbReference type="EMBL" id="CP003639">
    <property type="protein sequence ID" value="AFM40984.1"/>
    <property type="molecule type" value="Genomic_DNA"/>
</dbReference>
<evidence type="ECO:0000313" key="3">
    <source>
        <dbReference type="Proteomes" id="UP000002892"/>
    </source>
</evidence>
<reference evidence="2 3" key="1">
    <citation type="journal article" date="2012" name="J. Bacteriol.">
        <title>Complete genome sequences of Desulfosporosinus orientis DSM765T, Desulfosporosinus youngiae DSM17734T, Desulfosporosinus meridiei DSM13257T, and Desulfosporosinus acidiphilus DSM22704T.</title>
        <authorList>
            <person name="Pester M."/>
            <person name="Brambilla E."/>
            <person name="Alazard D."/>
            <person name="Rattei T."/>
            <person name="Weinmaier T."/>
            <person name="Han J."/>
            <person name="Lucas S."/>
            <person name="Lapidus A."/>
            <person name="Cheng J.F."/>
            <person name="Goodwin L."/>
            <person name="Pitluck S."/>
            <person name="Peters L."/>
            <person name="Ovchinnikova G."/>
            <person name="Teshima H."/>
            <person name="Detter J.C."/>
            <person name="Han C.S."/>
            <person name="Tapia R."/>
            <person name="Land M.L."/>
            <person name="Hauser L."/>
            <person name="Kyrpides N.C."/>
            <person name="Ivanova N.N."/>
            <person name="Pagani I."/>
            <person name="Huntmann M."/>
            <person name="Wei C.L."/>
            <person name="Davenport K.W."/>
            <person name="Daligault H."/>
            <person name="Chain P.S."/>
            <person name="Chen A."/>
            <person name="Mavromatis K."/>
            <person name="Markowitz V."/>
            <person name="Szeto E."/>
            <person name="Mikhailova N."/>
            <person name="Pati A."/>
            <person name="Wagner M."/>
            <person name="Woyke T."/>
            <person name="Ollivier B."/>
            <person name="Klenk H.P."/>
            <person name="Spring S."/>
            <person name="Loy A."/>
        </authorList>
    </citation>
    <scope>NUCLEOTIDE SEQUENCE [LARGE SCALE GENOMIC DNA]</scope>
    <source>
        <strain evidence="3">DSM 22704 / JCM 16185 / SJ4</strain>
    </source>
</reference>
<name>I4D5B0_DESAJ</name>
<proteinExistence type="predicted"/>
<dbReference type="KEGG" id="dai:Desaci_2009"/>
<keyword evidence="3" id="KW-1185">Reference proteome</keyword>
<organism evidence="2 3">
    <name type="scientific">Desulfosporosinus acidiphilus (strain DSM 22704 / JCM 16185 / SJ4)</name>
    <dbReference type="NCBI Taxonomy" id="646529"/>
    <lineage>
        <taxon>Bacteria</taxon>
        <taxon>Bacillati</taxon>
        <taxon>Bacillota</taxon>
        <taxon>Clostridia</taxon>
        <taxon>Eubacteriales</taxon>
        <taxon>Desulfitobacteriaceae</taxon>
        <taxon>Desulfosporosinus</taxon>
    </lineage>
</organism>
<dbReference type="AlphaFoldDB" id="I4D5B0"/>
<gene>
    <name evidence="2" type="ordered locus">Desaci_2009</name>
</gene>
<feature type="signal peptide" evidence="1">
    <location>
        <begin position="1"/>
        <end position="33"/>
    </location>
</feature>
<accession>I4D5B0</accession>